<dbReference type="VEuPathDB" id="ToxoDB:EMWEY_00028570"/>
<dbReference type="AlphaFoldDB" id="U6MEW2"/>
<dbReference type="RefSeq" id="XP_013336855.1">
    <property type="nucleotide sequence ID" value="XM_013481401.1"/>
</dbReference>
<name>U6MEW2_EIMMA</name>
<dbReference type="Proteomes" id="UP000030763">
    <property type="component" value="Unassembled WGS sequence"/>
</dbReference>
<gene>
    <name evidence="1" type="ORF">EMWEY_00028570</name>
</gene>
<accession>U6MEW2</accession>
<protein>
    <submittedName>
        <fullName evidence="1">Uncharacterized protein</fullName>
    </submittedName>
</protein>
<reference evidence="1" key="2">
    <citation type="submission" date="2013-10" db="EMBL/GenBank/DDBJ databases">
        <authorList>
            <person name="Aslett M."/>
        </authorList>
    </citation>
    <scope>NUCLEOTIDE SEQUENCE [LARGE SCALE GENOMIC DNA]</scope>
    <source>
        <strain evidence="1">Weybridge</strain>
    </source>
</reference>
<evidence type="ECO:0000313" key="1">
    <source>
        <dbReference type="EMBL" id="CDJ60205.1"/>
    </source>
</evidence>
<reference evidence="1" key="1">
    <citation type="submission" date="2013-10" db="EMBL/GenBank/DDBJ databases">
        <title>Genomic analysis of the causative agents of coccidiosis in chickens.</title>
        <authorList>
            <person name="Reid A.J."/>
            <person name="Blake D."/>
            <person name="Billington K."/>
            <person name="Browne H."/>
            <person name="Dunn M."/>
            <person name="Hung S."/>
            <person name="Kawahara F."/>
            <person name="Miranda-Saavedra D."/>
            <person name="Mourier T."/>
            <person name="Nagra H."/>
            <person name="Otto T.D."/>
            <person name="Rawlings N."/>
            <person name="Sanchez A."/>
            <person name="Sanders M."/>
            <person name="Subramaniam C."/>
            <person name="Tay Y."/>
            <person name="Dear P."/>
            <person name="Doerig C."/>
            <person name="Gruber A."/>
            <person name="Parkinson J."/>
            <person name="Shirley M."/>
            <person name="Wan K.L."/>
            <person name="Berriman M."/>
            <person name="Tomley F."/>
            <person name="Pain A."/>
        </authorList>
    </citation>
    <scope>NUCLEOTIDE SEQUENCE [LARGE SCALE GENOMIC DNA]</scope>
    <source>
        <strain evidence="1">Weybridge</strain>
    </source>
</reference>
<dbReference type="GeneID" id="25336843"/>
<evidence type="ECO:0000313" key="2">
    <source>
        <dbReference type="Proteomes" id="UP000030763"/>
    </source>
</evidence>
<keyword evidence="2" id="KW-1185">Reference proteome</keyword>
<sequence>MHFVRSSVYQAEITEGGVREREVDTRSREEVELQERLRRLPEFSRNPNFKRCVFVACLTGLLDRKVLLVIIYPLGSPLNSAQRACVWVPFSWAMLGQQPLCSAVLRKAAI</sequence>
<organism evidence="1 2">
    <name type="scientific">Eimeria maxima</name>
    <name type="common">Coccidian parasite</name>
    <dbReference type="NCBI Taxonomy" id="5804"/>
    <lineage>
        <taxon>Eukaryota</taxon>
        <taxon>Sar</taxon>
        <taxon>Alveolata</taxon>
        <taxon>Apicomplexa</taxon>
        <taxon>Conoidasida</taxon>
        <taxon>Coccidia</taxon>
        <taxon>Eucoccidiorida</taxon>
        <taxon>Eimeriorina</taxon>
        <taxon>Eimeriidae</taxon>
        <taxon>Eimeria</taxon>
    </lineage>
</organism>
<dbReference type="EMBL" id="HG721530">
    <property type="protein sequence ID" value="CDJ60205.1"/>
    <property type="molecule type" value="Genomic_DNA"/>
</dbReference>
<proteinExistence type="predicted"/>